<dbReference type="EMBL" id="JANBUW010000119">
    <property type="protein sequence ID" value="KAJ2848930.1"/>
    <property type="molecule type" value="Genomic_DNA"/>
</dbReference>
<feature type="transmembrane region" description="Helical" evidence="5">
    <location>
        <begin position="103"/>
        <end position="126"/>
    </location>
</feature>
<evidence type="ECO:0000256" key="4">
    <source>
        <dbReference type="ARBA" id="ARBA00023136"/>
    </source>
</evidence>
<evidence type="ECO:0000313" key="8">
    <source>
        <dbReference type="Proteomes" id="UP001139887"/>
    </source>
</evidence>
<comment type="similarity">
    <text evidence="5">Belongs to the BCAP29/BCAP31 family.</text>
</comment>
<evidence type="ECO:0000256" key="1">
    <source>
        <dbReference type="ARBA" id="ARBA00004141"/>
    </source>
</evidence>
<dbReference type="PANTHER" id="PTHR12701">
    <property type="entry name" value="BCR-ASSOCIATED PROTEIN, BAP"/>
    <property type="match status" value="1"/>
</dbReference>
<keyword evidence="2 5" id="KW-0812">Transmembrane</keyword>
<feature type="domain" description="BAP29/BAP31 transmembrane" evidence="6">
    <location>
        <begin position="3"/>
        <end position="129"/>
    </location>
</feature>
<comment type="function">
    <text evidence="5">May play a role in anterograde transport of membrane proteins from the endoplasmic reticulum to the Golgi.</text>
</comment>
<dbReference type="InterPro" id="IPR040463">
    <property type="entry name" value="BAP29/BAP31_N"/>
</dbReference>
<organism evidence="7 8">
    <name type="scientific">Coemansia brasiliensis</name>
    <dbReference type="NCBI Taxonomy" id="2650707"/>
    <lineage>
        <taxon>Eukaryota</taxon>
        <taxon>Fungi</taxon>
        <taxon>Fungi incertae sedis</taxon>
        <taxon>Zoopagomycota</taxon>
        <taxon>Kickxellomycotina</taxon>
        <taxon>Kickxellomycetes</taxon>
        <taxon>Kickxellales</taxon>
        <taxon>Kickxellaceae</taxon>
        <taxon>Coemansia</taxon>
    </lineage>
</organism>
<dbReference type="GO" id="GO:0070973">
    <property type="term" value="P:protein localization to endoplasmic reticulum exit site"/>
    <property type="evidence" value="ECO:0007669"/>
    <property type="project" value="UniProtKB-UniRule"/>
</dbReference>
<keyword evidence="3 5" id="KW-1133">Transmembrane helix</keyword>
<keyword evidence="5" id="KW-0653">Protein transport</keyword>
<dbReference type="GO" id="GO:0006888">
    <property type="term" value="P:endoplasmic reticulum to Golgi vesicle-mediated transport"/>
    <property type="evidence" value="ECO:0007669"/>
    <property type="project" value="UniProtKB-UniRule"/>
</dbReference>
<keyword evidence="4 5" id="KW-0472">Membrane</keyword>
<sequence length="232" mass="25779">MATLQYTGVFALLMAEIFVFILLILPMPTRWKRAMITWSSRSPVAQRVLYGVRIAFGFVFLLFADAIMRLRKVQQAKDSTRLVDEHTLCQHKVQQFYAQRNTYLTGITMFLGLILISTHSLIAQLVENPNASAAPRLVSSGPGSSKAQCMSTETIIPTNSTLRTMRWLPTKNTEADPLGSAVSKSATNNFADVQNSGSSPHSLSGFKFGWLTKVIIPFMHQMGYITTLAKKS</sequence>
<protein>
    <recommendedName>
        <fullName evidence="5">Endoplasmic reticulum transmembrane protein</fullName>
    </recommendedName>
</protein>
<reference evidence="7" key="1">
    <citation type="submission" date="2022-07" db="EMBL/GenBank/DDBJ databases">
        <title>Phylogenomic reconstructions and comparative analyses of Kickxellomycotina fungi.</title>
        <authorList>
            <person name="Reynolds N.K."/>
            <person name="Stajich J.E."/>
            <person name="Barry K."/>
            <person name="Grigoriev I.V."/>
            <person name="Crous P."/>
            <person name="Smith M.E."/>
        </authorList>
    </citation>
    <scope>NUCLEOTIDE SEQUENCE</scope>
    <source>
        <strain evidence="7">NRRL 1566</strain>
    </source>
</reference>
<keyword evidence="5" id="KW-0813">Transport</keyword>
<dbReference type="GO" id="GO:0005789">
    <property type="term" value="C:endoplasmic reticulum membrane"/>
    <property type="evidence" value="ECO:0007669"/>
    <property type="project" value="UniProtKB-SubCell"/>
</dbReference>
<proteinExistence type="inferred from homology"/>
<evidence type="ECO:0000256" key="3">
    <source>
        <dbReference type="ARBA" id="ARBA00022989"/>
    </source>
</evidence>
<name>A0A9W8M0H5_9FUNG</name>
<dbReference type="AlphaFoldDB" id="A0A9W8M0H5"/>
<keyword evidence="8" id="KW-1185">Reference proteome</keyword>
<keyword evidence="5" id="KW-0931">ER-Golgi transport</keyword>
<dbReference type="Proteomes" id="UP001139887">
    <property type="component" value="Unassembled WGS sequence"/>
</dbReference>
<dbReference type="InterPro" id="IPR008417">
    <property type="entry name" value="BAP29/BAP31"/>
</dbReference>
<dbReference type="OrthoDB" id="435607at2759"/>
<accession>A0A9W8M0H5</accession>
<evidence type="ECO:0000259" key="6">
    <source>
        <dbReference type="Pfam" id="PF05529"/>
    </source>
</evidence>
<feature type="transmembrane region" description="Helical" evidence="5">
    <location>
        <begin position="48"/>
        <end position="68"/>
    </location>
</feature>
<evidence type="ECO:0000256" key="5">
    <source>
        <dbReference type="RuleBase" id="RU367026"/>
    </source>
</evidence>
<comment type="caution">
    <text evidence="7">The sequence shown here is derived from an EMBL/GenBank/DDBJ whole genome shotgun (WGS) entry which is preliminary data.</text>
</comment>
<feature type="transmembrane region" description="Helical" evidence="5">
    <location>
        <begin position="6"/>
        <end position="27"/>
    </location>
</feature>
<dbReference type="Pfam" id="PF05529">
    <property type="entry name" value="Bap31"/>
    <property type="match status" value="1"/>
</dbReference>
<gene>
    <name evidence="7" type="primary">YET3</name>
    <name evidence="7" type="ORF">IWW36_002990</name>
</gene>
<evidence type="ECO:0000313" key="7">
    <source>
        <dbReference type="EMBL" id="KAJ2848930.1"/>
    </source>
</evidence>
<dbReference type="GO" id="GO:0006886">
    <property type="term" value="P:intracellular protein transport"/>
    <property type="evidence" value="ECO:0007669"/>
    <property type="project" value="UniProtKB-UniRule"/>
</dbReference>
<evidence type="ECO:0000256" key="2">
    <source>
        <dbReference type="ARBA" id="ARBA00022692"/>
    </source>
</evidence>
<dbReference type="PANTHER" id="PTHR12701:SF20">
    <property type="entry name" value="ENDOPLASMIC RETICULUM TRANSMEMBRANE PROTEIN"/>
    <property type="match status" value="1"/>
</dbReference>
<comment type="subcellular location">
    <subcellularLocation>
        <location evidence="5">Endoplasmic reticulum membrane</location>
        <topology evidence="5">Multi-pass membrane protein</topology>
    </subcellularLocation>
    <subcellularLocation>
        <location evidence="1">Membrane</location>
        <topology evidence="1">Multi-pass membrane protein</topology>
    </subcellularLocation>
</comment>
<keyword evidence="5" id="KW-0256">Endoplasmic reticulum</keyword>